<protein>
    <submittedName>
        <fullName evidence="1">Uncharacterized protein</fullName>
    </submittedName>
</protein>
<organism evidence="1 2">
    <name type="scientific">Bauhinia variegata</name>
    <name type="common">Purple orchid tree</name>
    <name type="synonym">Phanera variegata</name>
    <dbReference type="NCBI Taxonomy" id="167791"/>
    <lineage>
        <taxon>Eukaryota</taxon>
        <taxon>Viridiplantae</taxon>
        <taxon>Streptophyta</taxon>
        <taxon>Embryophyta</taxon>
        <taxon>Tracheophyta</taxon>
        <taxon>Spermatophyta</taxon>
        <taxon>Magnoliopsida</taxon>
        <taxon>eudicotyledons</taxon>
        <taxon>Gunneridae</taxon>
        <taxon>Pentapetalae</taxon>
        <taxon>rosids</taxon>
        <taxon>fabids</taxon>
        <taxon>Fabales</taxon>
        <taxon>Fabaceae</taxon>
        <taxon>Cercidoideae</taxon>
        <taxon>Cercideae</taxon>
        <taxon>Bauhiniinae</taxon>
        <taxon>Bauhinia</taxon>
    </lineage>
</organism>
<accession>A0ACB9NN25</accession>
<dbReference type="EMBL" id="CM039431">
    <property type="protein sequence ID" value="KAI4337391.1"/>
    <property type="molecule type" value="Genomic_DNA"/>
</dbReference>
<comment type="caution">
    <text evidence="1">The sequence shown here is derived from an EMBL/GenBank/DDBJ whole genome shotgun (WGS) entry which is preliminary data.</text>
</comment>
<proteinExistence type="predicted"/>
<gene>
    <name evidence="1" type="ORF">L6164_015815</name>
</gene>
<evidence type="ECO:0000313" key="1">
    <source>
        <dbReference type="EMBL" id="KAI4337391.1"/>
    </source>
</evidence>
<name>A0ACB9NN25_BAUVA</name>
<keyword evidence="2" id="KW-1185">Reference proteome</keyword>
<reference evidence="1 2" key="1">
    <citation type="journal article" date="2022" name="DNA Res.">
        <title>Chromosomal-level genome assembly of the orchid tree Bauhinia variegata (Leguminosae; Cercidoideae) supports the allotetraploid origin hypothesis of Bauhinia.</title>
        <authorList>
            <person name="Zhong Y."/>
            <person name="Chen Y."/>
            <person name="Zheng D."/>
            <person name="Pang J."/>
            <person name="Liu Y."/>
            <person name="Luo S."/>
            <person name="Meng S."/>
            <person name="Qian L."/>
            <person name="Wei D."/>
            <person name="Dai S."/>
            <person name="Zhou R."/>
        </authorList>
    </citation>
    <scope>NUCLEOTIDE SEQUENCE [LARGE SCALE GENOMIC DNA]</scope>
    <source>
        <strain evidence="1">BV-YZ2020</strain>
    </source>
</reference>
<dbReference type="Proteomes" id="UP000828941">
    <property type="component" value="Chromosome 6"/>
</dbReference>
<sequence>MHNSQNQGQGQAPTPLPVAEPQSQPQSLDGEEEDELIAKAHKLMDNITSAPDNPKPIVLHALATILEKQELRYMEDNGYSSFNVGRLGSLIRENDEFFELISRKFLSETRYTTSIQAVAARLLLCCSLTWI</sequence>
<evidence type="ECO:0000313" key="2">
    <source>
        <dbReference type="Proteomes" id="UP000828941"/>
    </source>
</evidence>